<dbReference type="RefSeq" id="WP_163053221.1">
    <property type="nucleotide sequence ID" value="NZ_JAAGLI010000093.1"/>
</dbReference>
<organism evidence="3 4">
    <name type="scientific">Actinomadura bangladeshensis</name>
    <dbReference type="NCBI Taxonomy" id="453573"/>
    <lineage>
        <taxon>Bacteria</taxon>
        <taxon>Bacillati</taxon>
        <taxon>Actinomycetota</taxon>
        <taxon>Actinomycetes</taxon>
        <taxon>Streptosporangiales</taxon>
        <taxon>Thermomonosporaceae</taxon>
        <taxon>Actinomadura</taxon>
    </lineage>
</organism>
<evidence type="ECO:0000256" key="1">
    <source>
        <dbReference type="SAM" id="MobiDB-lite"/>
    </source>
</evidence>
<dbReference type="Proteomes" id="UP000475532">
    <property type="component" value="Unassembled WGS sequence"/>
</dbReference>
<sequence>MSDDIPQWFIGGPWHGKDRRTECPSTRRDTIAVPTPASASPVMPAADDDRAAPAETVYARRRFAIGRTVLTFWADAAMHEADVGDRLAEILLAPHRGPEVTR</sequence>
<evidence type="ECO:0000313" key="4">
    <source>
        <dbReference type="Proteomes" id="UP000475532"/>
    </source>
</evidence>
<protein>
    <submittedName>
        <fullName evidence="3">Uncharacterized protein</fullName>
    </submittedName>
</protein>
<feature type="region of interest" description="Disordered" evidence="1">
    <location>
        <begin position="11"/>
        <end position="50"/>
    </location>
</feature>
<gene>
    <name evidence="2" type="ORF">G3I70_03650</name>
    <name evidence="3" type="ORF">G3I70_08640</name>
</gene>
<proteinExistence type="predicted"/>
<name>A0A6L9QBZ2_9ACTN</name>
<evidence type="ECO:0000313" key="2">
    <source>
        <dbReference type="EMBL" id="NEA21596.1"/>
    </source>
</evidence>
<dbReference type="EMBL" id="JAAGLI010000213">
    <property type="protein sequence ID" value="NEA22556.1"/>
    <property type="molecule type" value="Genomic_DNA"/>
</dbReference>
<accession>A0A6L9QBZ2</accession>
<dbReference type="EMBL" id="JAAGLI010000093">
    <property type="protein sequence ID" value="NEA21596.1"/>
    <property type="molecule type" value="Genomic_DNA"/>
</dbReference>
<feature type="compositionally biased region" description="Basic and acidic residues" evidence="1">
    <location>
        <begin position="15"/>
        <end position="30"/>
    </location>
</feature>
<reference evidence="3 4" key="1">
    <citation type="submission" date="2020-01" db="EMBL/GenBank/DDBJ databases">
        <title>Insect and environment-associated Actinomycetes.</title>
        <authorList>
            <person name="Currrie C."/>
            <person name="Chevrette M."/>
            <person name="Carlson C."/>
            <person name="Stubbendieck R."/>
            <person name="Wendt-Pienkowski E."/>
        </authorList>
    </citation>
    <scope>NUCLEOTIDE SEQUENCE [LARGE SCALE GENOMIC DNA]</scope>
    <source>
        <strain evidence="3 4">SID10258</strain>
    </source>
</reference>
<dbReference type="AlphaFoldDB" id="A0A6L9QBZ2"/>
<comment type="caution">
    <text evidence="3">The sequence shown here is derived from an EMBL/GenBank/DDBJ whole genome shotgun (WGS) entry which is preliminary data.</text>
</comment>
<evidence type="ECO:0000313" key="3">
    <source>
        <dbReference type="EMBL" id="NEA22556.1"/>
    </source>
</evidence>